<evidence type="ECO:0000313" key="3">
    <source>
        <dbReference type="Proteomes" id="UP000031950"/>
    </source>
</evidence>
<keyword evidence="3" id="KW-1185">Reference proteome</keyword>
<dbReference type="Proteomes" id="UP000031950">
    <property type="component" value="Unassembled WGS sequence"/>
</dbReference>
<dbReference type="RefSeq" id="WP_041121751.1">
    <property type="nucleotide sequence ID" value="NZ_JXRQ01000015.1"/>
</dbReference>
<dbReference type="InterPro" id="IPR051531">
    <property type="entry name" value="N-acetyltransferase"/>
</dbReference>
<keyword evidence="2" id="KW-0808">Transferase</keyword>
<dbReference type="STRING" id="135826.KP77_11780"/>
<comment type="caution">
    <text evidence="2">The sequence shown here is derived from an EMBL/GenBank/DDBJ whole genome shotgun (WGS) entry which is preliminary data.</text>
</comment>
<dbReference type="CDD" id="cd04301">
    <property type="entry name" value="NAT_SF"/>
    <property type="match status" value="1"/>
</dbReference>
<sequence length="185" mass="21486">MEVKDIFSDLPPLETERLVLRRLTIDDLEDMFHYGSNDEVTKYVTWDTHQTKADSKAFIEFVLNRYENGQVAPWGIEHKDNGKLIGTVDYVSWQPGNHTAEIGYVISRDYWGQGIATEAVKRIIAFGFEKMALVRIQARCFPENTCSERVMQKAGMSYEGTMRKSLFIKGKHWDGKMYSILREEY</sequence>
<accession>A0A0C2W504</accession>
<evidence type="ECO:0000313" key="2">
    <source>
        <dbReference type="EMBL" id="KIL51666.1"/>
    </source>
</evidence>
<dbReference type="PANTHER" id="PTHR43792:SF9">
    <property type="entry name" value="RIBOSOMAL-PROTEIN-ALANINE ACETYLTRANSFERASE"/>
    <property type="match status" value="1"/>
</dbReference>
<protein>
    <submittedName>
        <fullName evidence="2">GCN5 family N-acetyltransferase</fullName>
    </submittedName>
</protein>
<feature type="domain" description="N-acetyltransferase" evidence="1">
    <location>
        <begin position="18"/>
        <end position="174"/>
    </location>
</feature>
<organism evidence="2 3">
    <name type="scientific">Jeotgalibacillus alimentarius</name>
    <dbReference type="NCBI Taxonomy" id="135826"/>
    <lineage>
        <taxon>Bacteria</taxon>
        <taxon>Bacillati</taxon>
        <taxon>Bacillota</taxon>
        <taxon>Bacilli</taxon>
        <taxon>Bacillales</taxon>
        <taxon>Caryophanaceae</taxon>
        <taxon>Jeotgalibacillus</taxon>
    </lineage>
</organism>
<proteinExistence type="predicted"/>
<dbReference type="GO" id="GO:0008999">
    <property type="term" value="F:protein-N-terminal-alanine acetyltransferase activity"/>
    <property type="evidence" value="ECO:0007669"/>
    <property type="project" value="TreeGrafter"/>
</dbReference>
<dbReference type="PATRIC" id="fig|135826.4.peg.1173"/>
<evidence type="ECO:0000259" key="1">
    <source>
        <dbReference type="PROSITE" id="PS51186"/>
    </source>
</evidence>
<dbReference type="PANTHER" id="PTHR43792">
    <property type="entry name" value="GNAT FAMILY, PUTATIVE (AFU_ORTHOLOGUE AFUA_3G00765)-RELATED-RELATED"/>
    <property type="match status" value="1"/>
</dbReference>
<dbReference type="InterPro" id="IPR000182">
    <property type="entry name" value="GNAT_dom"/>
</dbReference>
<dbReference type="PROSITE" id="PS51186">
    <property type="entry name" value="GNAT"/>
    <property type="match status" value="1"/>
</dbReference>
<dbReference type="GO" id="GO:0005737">
    <property type="term" value="C:cytoplasm"/>
    <property type="evidence" value="ECO:0007669"/>
    <property type="project" value="TreeGrafter"/>
</dbReference>
<dbReference type="EMBL" id="JXRQ01000015">
    <property type="protein sequence ID" value="KIL51666.1"/>
    <property type="molecule type" value="Genomic_DNA"/>
</dbReference>
<name>A0A0C2W504_9BACL</name>
<dbReference type="InterPro" id="IPR016181">
    <property type="entry name" value="Acyl_CoA_acyltransferase"/>
</dbReference>
<dbReference type="OrthoDB" id="9785602at2"/>
<dbReference type="AlphaFoldDB" id="A0A0C2W504"/>
<reference evidence="2 3" key="1">
    <citation type="submission" date="2015-01" db="EMBL/GenBank/DDBJ databases">
        <title>Genome sequence of Jeotgalibacillus alimentarius.</title>
        <authorList>
            <person name="Goh K.M."/>
            <person name="Chan K.-G."/>
            <person name="Yaakop A.S."/>
            <person name="Ee R."/>
            <person name="Gan H.M."/>
            <person name="Chan C.S."/>
        </authorList>
    </citation>
    <scope>NUCLEOTIDE SEQUENCE [LARGE SCALE GENOMIC DNA]</scope>
    <source>
        <strain evidence="2 3">YKJ-13</strain>
    </source>
</reference>
<dbReference type="Pfam" id="PF13302">
    <property type="entry name" value="Acetyltransf_3"/>
    <property type="match status" value="1"/>
</dbReference>
<dbReference type="SUPFAM" id="SSF55729">
    <property type="entry name" value="Acyl-CoA N-acyltransferases (Nat)"/>
    <property type="match status" value="1"/>
</dbReference>
<dbReference type="Gene3D" id="3.40.630.30">
    <property type="match status" value="1"/>
</dbReference>
<gene>
    <name evidence="2" type="ORF">KP77_11780</name>
</gene>